<comment type="caution">
    <text evidence="2">The sequence shown here is derived from an EMBL/GenBank/DDBJ whole genome shotgun (WGS) entry which is preliminary data.</text>
</comment>
<keyword evidence="2" id="KW-0378">Hydrolase</keyword>
<dbReference type="PANTHER" id="PTHR12147:SF26">
    <property type="entry name" value="PEPTIDASE M28 DOMAIN-CONTAINING PROTEIN"/>
    <property type="match status" value="1"/>
</dbReference>
<dbReference type="InterPro" id="IPR007484">
    <property type="entry name" value="Peptidase_M28"/>
</dbReference>
<dbReference type="InterPro" id="IPR045175">
    <property type="entry name" value="M28_fam"/>
</dbReference>
<evidence type="ECO:0000259" key="1">
    <source>
        <dbReference type="Pfam" id="PF04389"/>
    </source>
</evidence>
<reference evidence="2 3" key="1">
    <citation type="submission" date="2024-08" db="EMBL/GenBank/DDBJ databases">
        <authorList>
            <person name="Lu H."/>
        </authorList>
    </citation>
    <scope>NUCLEOTIDE SEQUENCE [LARGE SCALE GENOMIC DNA]</scope>
    <source>
        <strain evidence="2 3">LYH14W</strain>
    </source>
</reference>
<protein>
    <submittedName>
        <fullName evidence="2">M28 family metallopeptidase</fullName>
        <ecNumber evidence="2">3.4.-.-</ecNumber>
    </submittedName>
</protein>
<evidence type="ECO:0000313" key="3">
    <source>
        <dbReference type="Proteomes" id="UP001606210"/>
    </source>
</evidence>
<evidence type="ECO:0000313" key="2">
    <source>
        <dbReference type="EMBL" id="MFG6429408.1"/>
    </source>
</evidence>
<dbReference type="GO" id="GO:0016787">
    <property type="term" value="F:hydrolase activity"/>
    <property type="evidence" value="ECO:0007669"/>
    <property type="project" value="UniProtKB-KW"/>
</dbReference>
<organism evidence="2 3">
    <name type="scientific">Pelomonas parva</name>
    <dbReference type="NCBI Taxonomy" id="3299032"/>
    <lineage>
        <taxon>Bacteria</taxon>
        <taxon>Pseudomonadati</taxon>
        <taxon>Pseudomonadota</taxon>
        <taxon>Betaproteobacteria</taxon>
        <taxon>Burkholderiales</taxon>
        <taxon>Sphaerotilaceae</taxon>
        <taxon>Roseateles</taxon>
    </lineage>
</organism>
<dbReference type="SUPFAM" id="SSF52025">
    <property type="entry name" value="PA domain"/>
    <property type="match status" value="1"/>
</dbReference>
<name>A0ABW7EYH0_9BURK</name>
<dbReference type="InterPro" id="IPR046450">
    <property type="entry name" value="PA_dom_sf"/>
</dbReference>
<keyword evidence="3" id="KW-1185">Reference proteome</keyword>
<dbReference type="RefSeq" id="WP_394476835.1">
    <property type="nucleotide sequence ID" value="NZ_JBIGHV010000002.1"/>
</dbReference>
<dbReference type="EC" id="3.4.-.-" evidence="2"/>
<dbReference type="Pfam" id="PF04389">
    <property type="entry name" value="Peptidase_M28"/>
    <property type="match status" value="1"/>
</dbReference>
<feature type="domain" description="Peptidase M28" evidence="1">
    <location>
        <begin position="295"/>
        <end position="511"/>
    </location>
</feature>
<dbReference type="SUPFAM" id="SSF53187">
    <property type="entry name" value="Zn-dependent exopeptidases"/>
    <property type="match status" value="1"/>
</dbReference>
<dbReference type="CDD" id="cd04820">
    <property type="entry name" value="PA_M28_1_1"/>
    <property type="match status" value="1"/>
</dbReference>
<dbReference type="Gene3D" id="3.40.630.10">
    <property type="entry name" value="Zn peptidases"/>
    <property type="match status" value="1"/>
</dbReference>
<dbReference type="EMBL" id="JBIGHV010000002">
    <property type="protein sequence ID" value="MFG6429408.1"/>
    <property type="molecule type" value="Genomic_DNA"/>
</dbReference>
<dbReference type="PANTHER" id="PTHR12147">
    <property type="entry name" value="METALLOPEPTIDASE M28 FAMILY MEMBER"/>
    <property type="match status" value="1"/>
</dbReference>
<accession>A0ABW7EYH0</accession>
<proteinExistence type="predicted"/>
<sequence>MQRRPLLAALAALPSLVRAEPVRRPGADLARLQAHLRFLADPLLEGREAGTRGYDLAAAYVASQFAQWGLQPMGDAGSFAQAVPLKTAKLAATAPMLEICRDGRCERLAWLDEFSTSPDLSLARRDVSAPLVFAGYGIHAPSFGLDDYAGLDVKGRIAVVLAGRPPQIPSEEGAHFGNARTKRELAVRHGAIGVITLSTPRSEIVSPFHNNRRFVDNVSMDWQAPDGRGGSDIPGLQASALISVQAAPKLLAALNRPYTQLVADAEAGRTLPRGDLGLSAHLVRDSVHGQARSHNVVGFIEGRHPQLKDEVIVLTAHLDHMGRKGDTVFPGAMDNAMGIAMLLEVARLHAQSPVPLERSVLFVAVTGEEKGFLGSAWFVRHPPVPAASLVANVNIDMPILLHDFKAVVALGAEHSSLGAAAERAAHSLGLQLAPDPAPEQSRFTRSDQYSFVRQGIPAVILGADGASFDEKEDGNALMREFRRLRYHQPGDDLSQPFHWRAVQRFAQLQWALLQQLGVQPERPRWLPGSFFGEQFGPRR</sequence>
<gene>
    <name evidence="2" type="ORF">ACG00Y_05775</name>
</gene>
<dbReference type="Proteomes" id="UP001606210">
    <property type="component" value="Unassembled WGS sequence"/>
</dbReference>
<dbReference type="Gene3D" id="3.50.30.30">
    <property type="match status" value="1"/>
</dbReference>